<organism evidence="1 2">
    <name type="scientific">Thermoflexibacter ruber</name>
    <dbReference type="NCBI Taxonomy" id="1003"/>
    <lineage>
        <taxon>Bacteria</taxon>
        <taxon>Pseudomonadati</taxon>
        <taxon>Bacteroidota</taxon>
        <taxon>Cytophagia</taxon>
        <taxon>Cytophagales</taxon>
        <taxon>Thermoflexibacteraceae</taxon>
        <taxon>Thermoflexibacter</taxon>
    </lineage>
</organism>
<proteinExistence type="predicted"/>
<dbReference type="Proteomes" id="UP000199513">
    <property type="component" value="Unassembled WGS sequence"/>
</dbReference>
<name>A0A1I2F4P3_9BACT</name>
<dbReference type="AlphaFoldDB" id="A0A1I2F4P3"/>
<keyword evidence="2" id="KW-1185">Reference proteome</keyword>
<reference evidence="1 2" key="1">
    <citation type="submission" date="2016-10" db="EMBL/GenBank/DDBJ databases">
        <authorList>
            <person name="de Groot N.N."/>
        </authorList>
    </citation>
    <scope>NUCLEOTIDE SEQUENCE [LARGE SCALE GENOMIC DNA]</scope>
    <source>
        <strain>GEY</strain>
        <strain evidence="2">DSM 9560</strain>
    </source>
</reference>
<protein>
    <submittedName>
        <fullName evidence="1">Uncharacterized protein</fullName>
    </submittedName>
</protein>
<accession>A0A1I2F4P3</accession>
<evidence type="ECO:0000313" key="2">
    <source>
        <dbReference type="Proteomes" id="UP000199513"/>
    </source>
</evidence>
<dbReference type="EMBL" id="FONY01000012">
    <property type="protein sequence ID" value="SFE99606.1"/>
    <property type="molecule type" value="Genomic_DNA"/>
</dbReference>
<evidence type="ECO:0000313" key="1">
    <source>
        <dbReference type="EMBL" id="SFE99606.1"/>
    </source>
</evidence>
<sequence length="32" mass="3820">MSYFLVMMKVTQSLKKKLVQIREISGIDYKKI</sequence>
<dbReference type="STRING" id="1003.SAMN04488541_101256"/>
<gene>
    <name evidence="1" type="ORF">SAMN04488541_101256</name>
</gene>